<evidence type="ECO:0000256" key="7">
    <source>
        <dbReference type="ARBA" id="ARBA00022824"/>
    </source>
</evidence>
<evidence type="ECO:0000256" key="3">
    <source>
        <dbReference type="ARBA" id="ARBA00012132"/>
    </source>
</evidence>
<evidence type="ECO:0000313" key="12">
    <source>
        <dbReference type="Proteomes" id="UP000019118"/>
    </source>
</evidence>
<dbReference type="InterPro" id="IPR032974">
    <property type="entry name" value="Polypren_kinase"/>
</dbReference>
<evidence type="ECO:0000256" key="6">
    <source>
        <dbReference type="ARBA" id="ARBA00022777"/>
    </source>
</evidence>
<evidence type="ECO:0000256" key="4">
    <source>
        <dbReference type="ARBA" id="ARBA00022679"/>
    </source>
</evidence>
<evidence type="ECO:0000256" key="10">
    <source>
        <dbReference type="SAM" id="Phobius"/>
    </source>
</evidence>
<dbReference type="PANTHER" id="PTHR13205">
    <property type="entry name" value="TRANSMEMBRANE PROTEIN 15-RELATED"/>
    <property type="match status" value="1"/>
</dbReference>
<dbReference type="PANTHER" id="PTHR13205:SF15">
    <property type="entry name" value="DOLICHOL KINASE"/>
    <property type="match status" value="1"/>
</dbReference>
<feature type="transmembrane region" description="Helical" evidence="10">
    <location>
        <begin position="103"/>
        <end position="125"/>
    </location>
</feature>
<feature type="transmembrane region" description="Helical" evidence="10">
    <location>
        <begin position="25"/>
        <end position="43"/>
    </location>
</feature>
<feature type="transmembrane region" description="Helical" evidence="10">
    <location>
        <begin position="410"/>
        <end position="432"/>
    </location>
</feature>
<dbReference type="Proteomes" id="UP000019118">
    <property type="component" value="Unassembled WGS sequence"/>
</dbReference>
<evidence type="ECO:0000313" key="11">
    <source>
        <dbReference type="EnsemblMetazoa" id="XP_019769456.1"/>
    </source>
</evidence>
<feature type="transmembrane region" description="Helical" evidence="10">
    <location>
        <begin position="242"/>
        <end position="260"/>
    </location>
</feature>
<dbReference type="GO" id="GO:0043048">
    <property type="term" value="P:dolichyl monophosphate biosynthetic process"/>
    <property type="evidence" value="ECO:0007669"/>
    <property type="project" value="TreeGrafter"/>
</dbReference>
<name>A0AAR5Q8I6_DENPD</name>
<keyword evidence="12" id="KW-1185">Reference proteome</keyword>
<evidence type="ECO:0000256" key="1">
    <source>
        <dbReference type="ARBA" id="ARBA00004477"/>
    </source>
</evidence>
<sequence length="471" mass="51590">MTKGTIEDFCIKNNFSPRPATSKGLWLPFLLPVALIVGAVNHTTGLSHSYKLTLVVAASLTLQALYLVKRCYYNEALRVFNVCSSSVATALFCWFYFGLNKGWAFSSISAFFGAFSFLSFYRFLLIGLRASFSLGEAGLIAQSATLFFYNAGQNVFRSFNSNAVMTKMQTGTIIIQVGLLGILALAYFVHKLNIKGAVAFYTTACAMLTVTIIVPLHIILKQSPVLWIFSQVFNDVRLLKLFVYWSACTVFAVLAVNNQIKTGQKASTSTRKVFHILAVLAVLPGLYFGCSFLYMTTGIVLGVFFALEILRLLSIPPVGKQLQKGFEIFKDEKDAGLLALTPIYLLAGVSLPIWLHPSPCDVTNSVQFTVLPLLSGILSIGVGDTAASYFGSSFGRLKWANSSKTVEGTLACVLSQLGVCYFLHWISFPAYISPQDLVKLVVSIFAVSIVEAKTSQIDNLVLPLIMYIILV</sequence>
<proteinExistence type="inferred from homology"/>
<feature type="transmembrane region" description="Helical" evidence="10">
    <location>
        <begin position="132"/>
        <end position="151"/>
    </location>
</feature>
<keyword evidence="4" id="KW-0808">Transferase</keyword>
<feature type="transmembrane region" description="Helical" evidence="10">
    <location>
        <begin position="79"/>
        <end position="97"/>
    </location>
</feature>
<gene>
    <name evidence="11" type="primary">109543951</name>
</gene>
<reference evidence="12" key="1">
    <citation type="journal article" date="2013" name="Genome Biol.">
        <title>Draft genome of the mountain pine beetle, Dendroctonus ponderosae Hopkins, a major forest pest.</title>
        <authorList>
            <person name="Keeling C.I."/>
            <person name="Yuen M.M."/>
            <person name="Liao N.Y."/>
            <person name="Docking T.R."/>
            <person name="Chan S.K."/>
            <person name="Taylor G.A."/>
            <person name="Palmquist D.L."/>
            <person name="Jackman S.D."/>
            <person name="Nguyen A."/>
            <person name="Li M."/>
            <person name="Henderson H."/>
            <person name="Janes J.K."/>
            <person name="Zhao Y."/>
            <person name="Pandoh P."/>
            <person name="Moore R."/>
            <person name="Sperling F.A."/>
            <person name="Huber D.P."/>
            <person name="Birol I."/>
            <person name="Jones S.J."/>
            <person name="Bohlmann J."/>
        </authorList>
    </citation>
    <scope>NUCLEOTIDE SEQUENCE</scope>
</reference>
<feature type="transmembrane region" description="Helical" evidence="10">
    <location>
        <begin position="272"/>
        <end position="288"/>
    </location>
</feature>
<keyword evidence="8 10" id="KW-1133">Transmembrane helix</keyword>
<keyword evidence="5 10" id="KW-0812">Transmembrane</keyword>
<evidence type="ECO:0000256" key="9">
    <source>
        <dbReference type="ARBA" id="ARBA00023136"/>
    </source>
</evidence>
<evidence type="ECO:0000256" key="5">
    <source>
        <dbReference type="ARBA" id="ARBA00022692"/>
    </source>
</evidence>
<accession>A0AAR5Q8I6</accession>
<keyword evidence="7" id="KW-0256">Endoplasmic reticulum</keyword>
<dbReference type="GO" id="GO:0005789">
    <property type="term" value="C:endoplasmic reticulum membrane"/>
    <property type="evidence" value="ECO:0007669"/>
    <property type="project" value="UniProtKB-SubCell"/>
</dbReference>
<keyword evidence="6" id="KW-0418">Kinase</keyword>
<reference evidence="11" key="2">
    <citation type="submission" date="2024-08" db="UniProtKB">
        <authorList>
            <consortium name="EnsemblMetazoa"/>
        </authorList>
    </citation>
    <scope>IDENTIFICATION</scope>
</reference>
<comment type="subcellular location">
    <subcellularLocation>
        <location evidence="1">Endoplasmic reticulum membrane</location>
        <topology evidence="1">Multi-pass membrane protein</topology>
    </subcellularLocation>
</comment>
<organism evidence="11 12">
    <name type="scientific">Dendroctonus ponderosae</name>
    <name type="common">Mountain pine beetle</name>
    <dbReference type="NCBI Taxonomy" id="77166"/>
    <lineage>
        <taxon>Eukaryota</taxon>
        <taxon>Metazoa</taxon>
        <taxon>Ecdysozoa</taxon>
        <taxon>Arthropoda</taxon>
        <taxon>Hexapoda</taxon>
        <taxon>Insecta</taxon>
        <taxon>Pterygota</taxon>
        <taxon>Neoptera</taxon>
        <taxon>Endopterygota</taxon>
        <taxon>Coleoptera</taxon>
        <taxon>Polyphaga</taxon>
        <taxon>Cucujiformia</taxon>
        <taxon>Curculionidae</taxon>
        <taxon>Scolytinae</taxon>
        <taxon>Dendroctonus</taxon>
    </lineage>
</organism>
<evidence type="ECO:0000256" key="2">
    <source>
        <dbReference type="ARBA" id="ARBA00010794"/>
    </source>
</evidence>
<evidence type="ECO:0000256" key="8">
    <source>
        <dbReference type="ARBA" id="ARBA00022989"/>
    </source>
</evidence>
<feature type="transmembrane region" description="Helical" evidence="10">
    <location>
        <begin position="294"/>
        <end position="314"/>
    </location>
</feature>
<feature type="transmembrane region" description="Helical" evidence="10">
    <location>
        <begin position="49"/>
        <end position="67"/>
    </location>
</feature>
<feature type="transmembrane region" description="Helical" evidence="10">
    <location>
        <begin position="367"/>
        <end position="390"/>
    </location>
</feature>
<keyword evidence="9 10" id="KW-0472">Membrane</keyword>
<feature type="transmembrane region" description="Helical" evidence="10">
    <location>
        <begin position="171"/>
        <end position="189"/>
    </location>
</feature>
<feature type="transmembrane region" description="Helical" evidence="10">
    <location>
        <begin position="198"/>
        <end position="220"/>
    </location>
</feature>
<dbReference type="EnsemblMetazoa" id="XM_019913897.1">
    <property type="protein sequence ID" value="XP_019769456.1"/>
    <property type="gene ID" value="LOC109543951"/>
</dbReference>
<dbReference type="GO" id="GO:0004168">
    <property type="term" value="F:dolichol kinase activity"/>
    <property type="evidence" value="ECO:0007669"/>
    <property type="project" value="UniProtKB-EC"/>
</dbReference>
<feature type="transmembrane region" description="Helical" evidence="10">
    <location>
        <begin position="335"/>
        <end position="355"/>
    </location>
</feature>
<dbReference type="AlphaFoldDB" id="A0AAR5Q8I6"/>
<comment type="similarity">
    <text evidence="2">Belongs to the polyprenol kinase family.</text>
</comment>
<dbReference type="EC" id="2.7.1.108" evidence="3"/>
<protein>
    <recommendedName>
        <fullName evidence="3">dolichol kinase</fullName>
        <ecNumber evidence="3">2.7.1.108</ecNumber>
    </recommendedName>
</protein>